<proteinExistence type="predicted"/>
<dbReference type="Proteomes" id="UP001530400">
    <property type="component" value="Unassembled WGS sequence"/>
</dbReference>
<evidence type="ECO:0000313" key="2">
    <source>
        <dbReference type="Proteomes" id="UP001530400"/>
    </source>
</evidence>
<sequence length="196" mass="22172">MSPSTIQEAFDEVVNNTNHIDFVRREYSESIRQEYSQGMDIVIRSAATTMILLFDGDSSLAKSRIFLINSISENYIALRLTDMWAKKEFFTLRTLLMKFIVLKHLRGVRCTESIGRLYDGSSNLLEDIKAVVRSSDTGLKSIVDQHYSSFRSNVGQLNGGTFVQLQPVGRGEDGTVRPMDGGHPMALYQQQFFGWS</sequence>
<accession>A0ABD3NMC1</accession>
<evidence type="ECO:0000313" key="1">
    <source>
        <dbReference type="EMBL" id="KAL3776914.1"/>
    </source>
</evidence>
<dbReference type="AlphaFoldDB" id="A0ABD3NMC1"/>
<organism evidence="1 2">
    <name type="scientific">Cyclotella atomus</name>
    <dbReference type="NCBI Taxonomy" id="382360"/>
    <lineage>
        <taxon>Eukaryota</taxon>
        <taxon>Sar</taxon>
        <taxon>Stramenopiles</taxon>
        <taxon>Ochrophyta</taxon>
        <taxon>Bacillariophyta</taxon>
        <taxon>Coscinodiscophyceae</taxon>
        <taxon>Thalassiosirophycidae</taxon>
        <taxon>Stephanodiscales</taxon>
        <taxon>Stephanodiscaceae</taxon>
        <taxon>Cyclotella</taxon>
    </lineage>
</organism>
<dbReference type="EMBL" id="JALLPJ020001076">
    <property type="protein sequence ID" value="KAL3776914.1"/>
    <property type="molecule type" value="Genomic_DNA"/>
</dbReference>
<protein>
    <submittedName>
        <fullName evidence="1">Uncharacterized protein</fullName>
    </submittedName>
</protein>
<gene>
    <name evidence="1" type="ORF">ACHAWO_004153</name>
</gene>
<reference evidence="1 2" key="1">
    <citation type="submission" date="2024-10" db="EMBL/GenBank/DDBJ databases">
        <title>Updated reference genomes for cyclostephanoid diatoms.</title>
        <authorList>
            <person name="Roberts W.R."/>
            <person name="Alverson A.J."/>
        </authorList>
    </citation>
    <scope>NUCLEOTIDE SEQUENCE [LARGE SCALE GENOMIC DNA]</scope>
    <source>
        <strain evidence="1 2">AJA010-31</strain>
    </source>
</reference>
<comment type="caution">
    <text evidence="1">The sequence shown here is derived from an EMBL/GenBank/DDBJ whole genome shotgun (WGS) entry which is preliminary data.</text>
</comment>
<name>A0ABD3NMC1_9STRA</name>
<keyword evidence="2" id="KW-1185">Reference proteome</keyword>